<keyword evidence="3 8" id="KW-0813">Transport</keyword>
<dbReference type="PROSITE" id="PS50928">
    <property type="entry name" value="ABC_TM1"/>
    <property type="match status" value="1"/>
</dbReference>
<dbReference type="Proteomes" id="UP000253769">
    <property type="component" value="Unassembled WGS sequence"/>
</dbReference>
<evidence type="ECO:0000256" key="7">
    <source>
        <dbReference type="ARBA" id="ARBA00023136"/>
    </source>
</evidence>
<comment type="caution">
    <text evidence="10">The sequence shown here is derived from an EMBL/GenBank/DDBJ whole genome shotgun (WGS) entry which is preliminary data.</text>
</comment>
<keyword evidence="6 8" id="KW-1133">Transmembrane helix</keyword>
<keyword evidence="5 8" id="KW-0812">Transmembrane</keyword>
<proteinExistence type="inferred from homology"/>
<reference evidence="10 11" key="1">
    <citation type="submission" date="2018-07" db="EMBL/GenBank/DDBJ databases">
        <title>Motiliproteus coralliicola sp. nov., a bacterium isolated from Coral.</title>
        <authorList>
            <person name="Wang G."/>
        </authorList>
    </citation>
    <scope>NUCLEOTIDE SEQUENCE [LARGE SCALE GENOMIC DNA]</scope>
    <source>
        <strain evidence="10 11">C34</strain>
    </source>
</reference>
<comment type="similarity">
    <text evidence="2">Belongs to the binding-protein-dependent transport system permease family. CysTW subfamily.</text>
</comment>
<protein>
    <submittedName>
        <fullName evidence="10">ABC transporter permease subunit</fullName>
    </submittedName>
</protein>
<dbReference type="AlphaFoldDB" id="A0A369WF37"/>
<keyword evidence="7 8" id="KW-0472">Membrane</keyword>
<gene>
    <name evidence="10" type="ORF">DV711_13680</name>
</gene>
<sequence>MSGKPPVQAGPTVAAVDAITQGLAKYNFFRRVSWGRLAVIAVPMLWLAVFFFVPFLVVFKISLAETAIAIPPYTALLEWVGDMEEAYVTLKLNLGNYLYLLDDVFYLDAYLSSIKIAGISTFCTLLVAFPIAYLMARSNGSTRALLLALVILPFWTSFLLRVYAWMGILKKNGLVNDILMGLGIVDEPLTMLQTDFAVYLGIVYTYLPFMVLPLYSALEKLDMTLLEAAEDLGSRPVTSFFLITLPLSLPGIVAGCLLVFIPAVGEFVIPALLGSPDTLMIGRVLWDEFFLNRDWPMASAVAIMMLIILVLPIMLIRNSQGKEESA</sequence>
<feature type="transmembrane region" description="Helical" evidence="8">
    <location>
        <begin position="37"/>
        <end position="59"/>
    </location>
</feature>
<dbReference type="InterPro" id="IPR035906">
    <property type="entry name" value="MetI-like_sf"/>
</dbReference>
<evidence type="ECO:0000256" key="2">
    <source>
        <dbReference type="ARBA" id="ARBA00007069"/>
    </source>
</evidence>
<evidence type="ECO:0000256" key="3">
    <source>
        <dbReference type="ARBA" id="ARBA00022448"/>
    </source>
</evidence>
<accession>A0A369WF37</accession>
<evidence type="ECO:0000259" key="9">
    <source>
        <dbReference type="PROSITE" id="PS50928"/>
    </source>
</evidence>
<dbReference type="Pfam" id="PF00528">
    <property type="entry name" value="BPD_transp_1"/>
    <property type="match status" value="1"/>
</dbReference>
<dbReference type="OrthoDB" id="9807047at2"/>
<dbReference type="PANTHER" id="PTHR42929:SF3">
    <property type="entry name" value="PUTRESCINE TRANSPORT SYSTEM PERMEASE PROTEIN POTH"/>
    <property type="match status" value="1"/>
</dbReference>
<feature type="transmembrane region" description="Helical" evidence="8">
    <location>
        <begin position="295"/>
        <end position="316"/>
    </location>
</feature>
<keyword evidence="4" id="KW-1003">Cell membrane</keyword>
<dbReference type="RefSeq" id="WP_114696257.1">
    <property type="nucleotide sequence ID" value="NZ_QQOH01000003.1"/>
</dbReference>
<comment type="subcellular location">
    <subcellularLocation>
        <location evidence="1 8">Cell membrane</location>
        <topology evidence="1 8">Multi-pass membrane protein</topology>
    </subcellularLocation>
</comment>
<dbReference type="SUPFAM" id="SSF161098">
    <property type="entry name" value="MetI-like"/>
    <property type="match status" value="1"/>
</dbReference>
<dbReference type="PANTHER" id="PTHR42929">
    <property type="entry name" value="INNER MEMBRANE ABC TRANSPORTER PERMEASE PROTEIN YDCU-RELATED-RELATED"/>
    <property type="match status" value="1"/>
</dbReference>
<name>A0A369WF37_9GAMM</name>
<dbReference type="GO" id="GO:0005886">
    <property type="term" value="C:plasma membrane"/>
    <property type="evidence" value="ECO:0007669"/>
    <property type="project" value="UniProtKB-SubCell"/>
</dbReference>
<dbReference type="InterPro" id="IPR000515">
    <property type="entry name" value="MetI-like"/>
</dbReference>
<organism evidence="10 11">
    <name type="scientific">Motiliproteus coralliicola</name>
    <dbReference type="NCBI Taxonomy" id="2283196"/>
    <lineage>
        <taxon>Bacteria</taxon>
        <taxon>Pseudomonadati</taxon>
        <taxon>Pseudomonadota</taxon>
        <taxon>Gammaproteobacteria</taxon>
        <taxon>Oceanospirillales</taxon>
        <taxon>Oceanospirillaceae</taxon>
        <taxon>Motiliproteus</taxon>
    </lineage>
</organism>
<evidence type="ECO:0000256" key="6">
    <source>
        <dbReference type="ARBA" id="ARBA00022989"/>
    </source>
</evidence>
<dbReference type="GO" id="GO:0055085">
    <property type="term" value="P:transmembrane transport"/>
    <property type="evidence" value="ECO:0007669"/>
    <property type="project" value="InterPro"/>
</dbReference>
<evidence type="ECO:0000256" key="8">
    <source>
        <dbReference type="RuleBase" id="RU363032"/>
    </source>
</evidence>
<dbReference type="Gene3D" id="1.10.3720.10">
    <property type="entry name" value="MetI-like"/>
    <property type="match status" value="1"/>
</dbReference>
<keyword evidence="11" id="KW-1185">Reference proteome</keyword>
<evidence type="ECO:0000256" key="4">
    <source>
        <dbReference type="ARBA" id="ARBA00022475"/>
    </source>
</evidence>
<feature type="transmembrane region" description="Helical" evidence="8">
    <location>
        <begin position="239"/>
        <end position="264"/>
    </location>
</feature>
<evidence type="ECO:0000313" key="11">
    <source>
        <dbReference type="Proteomes" id="UP000253769"/>
    </source>
</evidence>
<dbReference type="CDD" id="cd06261">
    <property type="entry name" value="TM_PBP2"/>
    <property type="match status" value="1"/>
</dbReference>
<evidence type="ECO:0000256" key="1">
    <source>
        <dbReference type="ARBA" id="ARBA00004651"/>
    </source>
</evidence>
<dbReference type="EMBL" id="QQOH01000003">
    <property type="protein sequence ID" value="RDE19913.1"/>
    <property type="molecule type" value="Genomic_DNA"/>
</dbReference>
<feature type="domain" description="ABC transmembrane type-1" evidence="9">
    <location>
        <begin position="110"/>
        <end position="316"/>
    </location>
</feature>
<evidence type="ECO:0000313" key="10">
    <source>
        <dbReference type="EMBL" id="RDE19913.1"/>
    </source>
</evidence>
<evidence type="ECO:0000256" key="5">
    <source>
        <dbReference type="ARBA" id="ARBA00022692"/>
    </source>
</evidence>
<feature type="transmembrane region" description="Helical" evidence="8">
    <location>
        <begin position="109"/>
        <end position="133"/>
    </location>
</feature>
<feature type="transmembrane region" description="Helical" evidence="8">
    <location>
        <begin position="196"/>
        <end position="218"/>
    </location>
</feature>
<feature type="transmembrane region" description="Helical" evidence="8">
    <location>
        <begin position="145"/>
        <end position="166"/>
    </location>
</feature>